<keyword evidence="5" id="KW-0805">Transcription regulation</keyword>
<dbReference type="InterPro" id="IPR001083">
    <property type="entry name" value="Cu_fist_DNA-bd_dom"/>
</dbReference>
<dbReference type="GO" id="GO:0005634">
    <property type="term" value="C:nucleus"/>
    <property type="evidence" value="ECO:0007669"/>
    <property type="project" value="UniProtKB-SubCell"/>
</dbReference>
<evidence type="ECO:0000313" key="9">
    <source>
        <dbReference type="EMBL" id="KAG2212318.1"/>
    </source>
</evidence>
<dbReference type="InterPro" id="IPR051763">
    <property type="entry name" value="Copper_Homeo_Regul"/>
</dbReference>
<dbReference type="AlphaFoldDB" id="A0A8H7VDB7"/>
<sequence>MVFLINGVKHACAACIRGHRVKKCNHTDRPMVPLVKRGRQVSQCTHCRDLRQTNKSHVKCTCAIASSPNPINGCLCEVLLTCTCVAAHLQDVQEDGSSAYSSSPSTSCCSSSPQISETLGTPVIDADFTNNITFFTNQQQADQQINSSHNFISNNDADVSELLSFLQNDLDDYLSPSSRY</sequence>
<keyword evidence="3" id="KW-0862">Zinc</keyword>
<dbReference type="GO" id="GO:0000981">
    <property type="term" value="F:DNA-binding transcription factor activity, RNA polymerase II-specific"/>
    <property type="evidence" value="ECO:0007669"/>
    <property type="project" value="TreeGrafter"/>
</dbReference>
<dbReference type="FunFam" id="3.90.430.10:FF:000001">
    <property type="entry name" value="Copper fist DNA-binding protein"/>
    <property type="match status" value="1"/>
</dbReference>
<dbReference type="SMART" id="SM00412">
    <property type="entry name" value="Cu_FIST"/>
    <property type="match status" value="1"/>
</dbReference>
<evidence type="ECO:0000256" key="1">
    <source>
        <dbReference type="ARBA" id="ARBA00004123"/>
    </source>
</evidence>
<protein>
    <recommendedName>
        <fullName evidence="8">Copper-fist domain-containing protein</fullName>
    </recommendedName>
</protein>
<proteinExistence type="predicted"/>
<dbReference type="SUPFAM" id="SSF57879">
    <property type="entry name" value="Zinc domain conserved in yeast copper-regulated transcription factors"/>
    <property type="match status" value="1"/>
</dbReference>
<dbReference type="PANTHER" id="PTHR28088">
    <property type="entry name" value="TRANSCRIPTIONAL ACTIVATOR HAA1-RELATED"/>
    <property type="match status" value="1"/>
</dbReference>
<keyword evidence="4" id="KW-0186">Copper</keyword>
<comment type="subcellular location">
    <subcellularLocation>
        <location evidence="1">Nucleus</location>
    </subcellularLocation>
</comment>
<gene>
    <name evidence="9" type="ORF">INT47_001678</name>
</gene>
<organism evidence="9 10">
    <name type="scientific">Mucor saturninus</name>
    <dbReference type="NCBI Taxonomy" id="64648"/>
    <lineage>
        <taxon>Eukaryota</taxon>
        <taxon>Fungi</taxon>
        <taxon>Fungi incertae sedis</taxon>
        <taxon>Mucoromycota</taxon>
        <taxon>Mucoromycotina</taxon>
        <taxon>Mucoromycetes</taxon>
        <taxon>Mucorales</taxon>
        <taxon>Mucorineae</taxon>
        <taxon>Mucoraceae</taxon>
        <taxon>Mucor</taxon>
    </lineage>
</organism>
<dbReference type="PRINTS" id="PR00617">
    <property type="entry name" value="COPPERFIST"/>
</dbReference>
<keyword evidence="7" id="KW-0539">Nucleus</keyword>
<keyword evidence="10" id="KW-1185">Reference proteome</keyword>
<feature type="domain" description="Copper-fist" evidence="8">
    <location>
        <begin position="2"/>
        <end position="41"/>
    </location>
</feature>
<evidence type="ECO:0000256" key="2">
    <source>
        <dbReference type="ARBA" id="ARBA00022723"/>
    </source>
</evidence>
<evidence type="ECO:0000256" key="7">
    <source>
        <dbReference type="ARBA" id="ARBA00023242"/>
    </source>
</evidence>
<keyword evidence="6" id="KW-0804">Transcription</keyword>
<dbReference type="GO" id="GO:0005507">
    <property type="term" value="F:copper ion binding"/>
    <property type="evidence" value="ECO:0007669"/>
    <property type="project" value="InterPro"/>
</dbReference>
<keyword evidence="2" id="KW-0479">Metal-binding</keyword>
<comment type="caution">
    <text evidence="9">The sequence shown here is derived from an EMBL/GenBank/DDBJ whole genome shotgun (WGS) entry which is preliminary data.</text>
</comment>
<evidence type="ECO:0000256" key="6">
    <source>
        <dbReference type="ARBA" id="ARBA00023163"/>
    </source>
</evidence>
<evidence type="ECO:0000313" key="10">
    <source>
        <dbReference type="Proteomes" id="UP000603453"/>
    </source>
</evidence>
<dbReference type="PANTHER" id="PTHR28088:SF5">
    <property type="entry name" value="TRANSCRIPTIONAL ACTIVATOR HAA1-RELATED"/>
    <property type="match status" value="1"/>
</dbReference>
<evidence type="ECO:0000256" key="4">
    <source>
        <dbReference type="ARBA" id="ARBA00023008"/>
    </source>
</evidence>
<dbReference type="InterPro" id="IPR036395">
    <property type="entry name" value="Cu_fist_DNA-bd_dom_sf"/>
</dbReference>
<dbReference type="GO" id="GO:0000978">
    <property type="term" value="F:RNA polymerase II cis-regulatory region sequence-specific DNA binding"/>
    <property type="evidence" value="ECO:0007669"/>
    <property type="project" value="TreeGrafter"/>
</dbReference>
<evidence type="ECO:0000256" key="5">
    <source>
        <dbReference type="ARBA" id="ARBA00023015"/>
    </source>
</evidence>
<dbReference type="Proteomes" id="UP000603453">
    <property type="component" value="Unassembled WGS sequence"/>
</dbReference>
<dbReference type="GO" id="GO:0006879">
    <property type="term" value="P:intracellular iron ion homeostasis"/>
    <property type="evidence" value="ECO:0007669"/>
    <property type="project" value="TreeGrafter"/>
</dbReference>
<name>A0A8H7VDB7_9FUNG</name>
<accession>A0A8H7VDB7</accession>
<dbReference type="OrthoDB" id="5600085at2759"/>
<dbReference type="EMBL" id="JAEPRD010000006">
    <property type="protein sequence ID" value="KAG2212318.1"/>
    <property type="molecule type" value="Genomic_DNA"/>
</dbReference>
<dbReference type="PROSITE" id="PS50073">
    <property type="entry name" value="COPPER_FIST_2"/>
    <property type="match status" value="1"/>
</dbReference>
<dbReference type="Pfam" id="PF00649">
    <property type="entry name" value="Copper-fist"/>
    <property type="match status" value="1"/>
</dbReference>
<reference evidence="9" key="1">
    <citation type="submission" date="2020-12" db="EMBL/GenBank/DDBJ databases">
        <title>Metabolic potential, ecology and presence of endohyphal bacteria is reflected in genomic diversity of Mucoromycotina.</title>
        <authorList>
            <person name="Muszewska A."/>
            <person name="Okrasinska A."/>
            <person name="Steczkiewicz K."/>
            <person name="Drgas O."/>
            <person name="Orlowska M."/>
            <person name="Perlinska-Lenart U."/>
            <person name="Aleksandrzak-Piekarczyk T."/>
            <person name="Szatraj K."/>
            <person name="Zielenkiewicz U."/>
            <person name="Pilsyk S."/>
            <person name="Malc E."/>
            <person name="Mieczkowski P."/>
            <person name="Kruszewska J.S."/>
            <person name="Biernat P."/>
            <person name="Pawlowska J."/>
        </authorList>
    </citation>
    <scope>NUCLEOTIDE SEQUENCE</scope>
    <source>
        <strain evidence="9">WA0000017839</strain>
    </source>
</reference>
<evidence type="ECO:0000259" key="8">
    <source>
        <dbReference type="PROSITE" id="PS50073"/>
    </source>
</evidence>
<dbReference type="GO" id="GO:0045944">
    <property type="term" value="P:positive regulation of transcription by RNA polymerase II"/>
    <property type="evidence" value="ECO:0007669"/>
    <property type="project" value="TreeGrafter"/>
</dbReference>
<evidence type="ECO:0000256" key="3">
    <source>
        <dbReference type="ARBA" id="ARBA00022833"/>
    </source>
</evidence>
<dbReference type="SMART" id="SM01090">
    <property type="entry name" value="Copper-fist"/>
    <property type="match status" value="1"/>
</dbReference>
<dbReference type="Gene3D" id="3.90.430.10">
    <property type="entry name" value="Copper fist DNA-binding domain"/>
    <property type="match status" value="1"/>
</dbReference>
<dbReference type="GO" id="GO:0006878">
    <property type="term" value="P:intracellular copper ion homeostasis"/>
    <property type="evidence" value="ECO:0007669"/>
    <property type="project" value="TreeGrafter"/>
</dbReference>